<protein>
    <submittedName>
        <fullName evidence="2">Uncharacterized protein</fullName>
    </submittedName>
</protein>
<feature type="transmembrane region" description="Helical" evidence="1">
    <location>
        <begin position="6"/>
        <end position="25"/>
    </location>
</feature>
<evidence type="ECO:0000256" key="1">
    <source>
        <dbReference type="SAM" id="Phobius"/>
    </source>
</evidence>
<keyword evidence="1" id="KW-0472">Membrane</keyword>
<dbReference type="RefSeq" id="WP_169733483.1">
    <property type="nucleotide sequence ID" value="NZ_CP097501.1"/>
</dbReference>
<sequence>MSRLTYIIVASATVLFGTLFNYGLLSDDDGGSRHHGGGFVGGFGGGFGGGHK</sequence>
<keyword evidence="1" id="KW-0812">Transmembrane</keyword>
<proteinExistence type="predicted"/>
<accession>A0AAE9KZS1</accession>
<keyword evidence="1" id="KW-1133">Transmembrane helix</keyword>
<evidence type="ECO:0000313" key="3">
    <source>
        <dbReference type="Proteomes" id="UP001056819"/>
    </source>
</evidence>
<gene>
    <name evidence="2" type="ORF">LNQ82_03030</name>
</gene>
<reference evidence="2" key="1">
    <citation type="submission" date="2022-05" db="EMBL/GenBank/DDBJ databases">
        <title>Alysiella filiformis genome sequencing.</title>
        <authorList>
            <person name="Viehboeck T."/>
        </authorList>
    </citation>
    <scope>NUCLEOTIDE SEQUENCE</scope>
    <source>
        <strain evidence="2">DSM 2580</strain>
    </source>
</reference>
<dbReference type="AlphaFoldDB" id="A0AAE9KZS1"/>
<dbReference type="EMBL" id="CP097501">
    <property type="protein sequence ID" value="URD68153.1"/>
    <property type="molecule type" value="Genomic_DNA"/>
</dbReference>
<name>A0AAE9KZS1_9NEIS</name>
<evidence type="ECO:0000313" key="2">
    <source>
        <dbReference type="EMBL" id="URD68153.1"/>
    </source>
</evidence>
<organism evidence="2 3">
    <name type="scientific">Conchiformibius steedae DSM 2580</name>
    <dbReference type="NCBI Taxonomy" id="1121352"/>
    <lineage>
        <taxon>Bacteria</taxon>
        <taxon>Pseudomonadati</taxon>
        <taxon>Pseudomonadota</taxon>
        <taxon>Betaproteobacteria</taxon>
        <taxon>Neisseriales</taxon>
        <taxon>Neisseriaceae</taxon>
        <taxon>Conchiformibius</taxon>
    </lineage>
</organism>
<dbReference type="Proteomes" id="UP001056819">
    <property type="component" value="Chromosome"/>
</dbReference>